<dbReference type="Pfam" id="PF00232">
    <property type="entry name" value="Glyco_hydro_1"/>
    <property type="match status" value="1"/>
</dbReference>
<dbReference type="AlphaFoldDB" id="A0A8T0PE06"/>
<dbReference type="InterPro" id="IPR001360">
    <property type="entry name" value="Glyco_hydro_1"/>
</dbReference>
<reference evidence="11" key="1">
    <citation type="submission" date="2020-05" db="EMBL/GenBank/DDBJ databases">
        <title>WGS assembly of Panicum virgatum.</title>
        <authorList>
            <person name="Lovell J.T."/>
            <person name="Jenkins J."/>
            <person name="Shu S."/>
            <person name="Juenger T.E."/>
            <person name="Schmutz J."/>
        </authorList>
    </citation>
    <scope>NUCLEOTIDE SEQUENCE</scope>
    <source>
        <strain evidence="11">AP13</strain>
    </source>
</reference>
<comment type="subunit">
    <text evidence="9">Homo- and heterodimer.</text>
</comment>
<gene>
    <name evidence="11" type="ORF">PVAP13_8KG095700</name>
</gene>
<evidence type="ECO:0000313" key="11">
    <source>
        <dbReference type="EMBL" id="KAG2560361.1"/>
    </source>
</evidence>
<dbReference type="EMBL" id="CM029051">
    <property type="protein sequence ID" value="KAG2560361.1"/>
    <property type="molecule type" value="Genomic_DNA"/>
</dbReference>
<comment type="subcellular location">
    <subcellularLocation>
        <location evidence="1">Plastid</location>
        <location evidence="1">Chloroplast</location>
    </subcellularLocation>
</comment>
<protein>
    <submittedName>
        <fullName evidence="11">Uncharacterized protein</fullName>
    </submittedName>
</protein>
<evidence type="ECO:0000256" key="6">
    <source>
        <dbReference type="ARBA" id="ARBA00022946"/>
    </source>
</evidence>
<evidence type="ECO:0000313" key="12">
    <source>
        <dbReference type="Proteomes" id="UP000823388"/>
    </source>
</evidence>
<evidence type="ECO:0000256" key="2">
    <source>
        <dbReference type="ARBA" id="ARBA00010838"/>
    </source>
</evidence>
<keyword evidence="8" id="KW-0326">Glycosidase</keyword>
<keyword evidence="12" id="KW-1185">Reference proteome</keyword>
<organism evidence="11 12">
    <name type="scientific">Panicum virgatum</name>
    <name type="common">Blackwell switchgrass</name>
    <dbReference type="NCBI Taxonomy" id="38727"/>
    <lineage>
        <taxon>Eukaryota</taxon>
        <taxon>Viridiplantae</taxon>
        <taxon>Streptophyta</taxon>
        <taxon>Embryophyta</taxon>
        <taxon>Tracheophyta</taxon>
        <taxon>Spermatophyta</taxon>
        <taxon>Magnoliopsida</taxon>
        <taxon>Liliopsida</taxon>
        <taxon>Poales</taxon>
        <taxon>Poaceae</taxon>
        <taxon>PACMAD clade</taxon>
        <taxon>Panicoideae</taxon>
        <taxon>Panicodae</taxon>
        <taxon>Paniceae</taxon>
        <taxon>Panicinae</taxon>
        <taxon>Panicum</taxon>
        <taxon>Panicum sect. Hiantes</taxon>
    </lineage>
</organism>
<evidence type="ECO:0000256" key="4">
    <source>
        <dbReference type="ARBA" id="ARBA00022640"/>
    </source>
</evidence>
<evidence type="ECO:0000256" key="7">
    <source>
        <dbReference type="ARBA" id="ARBA00023157"/>
    </source>
</evidence>
<dbReference type="PRINTS" id="PR00131">
    <property type="entry name" value="GLHYDRLASE1"/>
</dbReference>
<evidence type="ECO:0000256" key="1">
    <source>
        <dbReference type="ARBA" id="ARBA00004229"/>
    </source>
</evidence>
<dbReference type="Gene3D" id="3.20.20.80">
    <property type="entry name" value="Glycosidases"/>
    <property type="match status" value="1"/>
</dbReference>
<dbReference type="InterPro" id="IPR033132">
    <property type="entry name" value="GH_1_N_CS"/>
</dbReference>
<dbReference type="GO" id="GO:0009507">
    <property type="term" value="C:chloroplast"/>
    <property type="evidence" value="ECO:0007669"/>
    <property type="project" value="UniProtKB-SubCell"/>
</dbReference>
<dbReference type="Proteomes" id="UP000823388">
    <property type="component" value="Chromosome 8K"/>
</dbReference>
<dbReference type="GO" id="GO:0008422">
    <property type="term" value="F:beta-glucosidase activity"/>
    <property type="evidence" value="ECO:0007669"/>
    <property type="project" value="UniProtKB-ARBA"/>
</dbReference>
<evidence type="ECO:0000256" key="10">
    <source>
        <dbReference type="RuleBase" id="RU003690"/>
    </source>
</evidence>
<accession>A0A8T0PE06</accession>
<dbReference type="SUPFAM" id="SSF51445">
    <property type="entry name" value="(Trans)glycosidases"/>
    <property type="match status" value="1"/>
</dbReference>
<evidence type="ECO:0000256" key="5">
    <source>
        <dbReference type="ARBA" id="ARBA00022801"/>
    </source>
</evidence>
<evidence type="ECO:0000256" key="3">
    <source>
        <dbReference type="ARBA" id="ARBA00022528"/>
    </source>
</evidence>
<comment type="caution">
    <text evidence="11">The sequence shown here is derived from an EMBL/GenBank/DDBJ whole genome shotgun (WGS) entry which is preliminary data.</text>
</comment>
<name>A0A8T0PE06_PANVG</name>
<proteinExistence type="inferred from homology"/>
<sequence>MALVASALISHTAHRPGLRSHIGPNGGNLSWHEKSKRRCDLISVRSLPWSGELVEYLTPSEIPKRDWFSDEFVFGSATSAYQIEGAWNEHGKGPSTWDHFCHTYPERIVDGSNGDVAVNSYHMYEEDVKLLKQMGMDAYRFSISWSRILPKGTLEGGINYNGLQYYRNLINTLKENGIEPYVTIFHWDTPQALEDKYGSFRDPRIIKDYTDFARVCFEHFGDKVKHWFTFNEPQNFCSYAYGSGQHAPGRCSPGHKCAIPRGDSLIEPYRVGHNILLAHAEVADLYKKYYKGEDGHIGLAIDSMFYKPYANTFLDEQAKERSIDFCLGWFMEPIYRGEYPFSMRSLLGHRLPYFKDDEKEKLVGSYNMMGLNYYTSLFCEHVDISPEFSPEVNTEDPYATPKSVVDHEGNHIGPETGYQWIRSYPQGLKDLLMIIKNKYGNPPIYITENGTADFDDGHLSKKEALDDGLRLDYLQRHIAVVKESIDSGADVRGHFTWSLLDNFEWAKGYTCRFGIVYVDRDNGFKRTMKKSAKWFCDFNNTPRKVINDKHRDLILLNNPALVSSN</sequence>
<evidence type="ECO:0000256" key="9">
    <source>
        <dbReference type="ARBA" id="ARBA00065078"/>
    </source>
</evidence>
<keyword evidence="6" id="KW-0809">Transit peptide</keyword>
<keyword evidence="7" id="KW-1015">Disulfide bond</keyword>
<dbReference type="GO" id="GO:0005975">
    <property type="term" value="P:carbohydrate metabolic process"/>
    <property type="evidence" value="ECO:0007669"/>
    <property type="project" value="InterPro"/>
</dbReference>
<dbReference type="PANTHER" id="PTHR10353">
    <property type="entry name" value="GLYCOSYL HYDROLASE"/>
    <property type="match status" value="1"/>
</dbReference>
<keyword evidence="4" id="KW-0934">Plastid</keyword>
<comment type="similarity">
    <text evidence="2 10">Belongs to the glycosyl hydrolase 1 family.</text>
</comment>
<dbReference type="InterPro" id="IPR017853">
    <property type="entry name" value="GH"/>
</dbReference>
<keyword evidence="5" id="KW-0378">Hydrolase</keyword>
<evidence type="ECO:0000256" key="8">
    <source>
        <dbReference type="ARBA" id="ARBA00023295"/>
    </source>
</evidence>
<dbReference type="PROSITE" id="PS00653">
    <property type="entry name" value="GLYCOSYL_HYDROL_F1_2"/>
    <property type="match status" value="1"/>
</dbReference>
<dbReference type="PANTHER" id="PTHR10353:SF326">
    <property type="entry name" value="4-HYDROXY-7-METHOXY-3-OXO-3,4-DIHYDRO-2H-1,4-BENZOXAZIN-2-YL GLUCOSIDE BETA-D-GLUCOSIDASE 1, CHLOROPLASTIC"/>
    <property type="match status" value="1"/>
</dbReference>
<dbReference type="FunFam" id="3.20.20.80:FF:000041">
    <property type="entry name" value="Beta-glucosidase 7"/>
    <property type="match status" value="1"/>
</dbReference>
<keyword evidence="3" id="KW-0150">Chloroplast</keyword>